<name>A0ABY2QAX7_9HYPH</name>
<organism evidence="1 2">
    <name type="scientific">Ollibium composti</name>
    <dbReference type="NCBI Taxonomy" id="2675109"/>
    <lineage>
        <taxon>Bacteria</taxon>
        <taxon>Pseudomonadati</taxon>
        <taxon>Pseudomonadota</taxon>
        <taxon>Alphaproteobacteria</taxon>
        <taxon>Hyphomicrobiales</taxon>
        <taxon>Phyllobacteriaceae</taxon>
        <taxon>Ollibium</taxon>
    </lineage>
</organism>
<dbReference type="EMBL" id="SSNY01000003">
    <property type="protein sequence ID" value="THF58167.1"/>
    <property type="molecule type" value="Genomic_DNA"/>
</dbReference>
<keyword evidence="2" id="KW-1185">Reference proteome</keyword>
<proteinExistence type="predicted"/>
<protein>
    <submittedName>
        <fullName evidence="1">Uncharacterized protein</fullName>
    </submittedName>
</protein>
<evidence type="ECO:0000313" key="2">
    <source>
        <dbReference type="Proteomes" id="UP000306441"/>
    </source>
</evidence>
<sequence>MTTANPNYAAVYQPYYLDVAPMIEALRFQPSDFEFKQGWLRHVPSRHLFRFDRKGKVVIDARCSCTGQAVAREQGEQLHTAFKAWHEYYWRPLEIDRDFASHFAEPNAWVRLFRDIRMAWRRFRRQAAPVTLPSEVMGVAPAE</sequence>
<dbReference type="Proteomes" id="UP000306441">
    <property type="component" value="Unassembled WGS sequence"/>
</dbReference>
<evidence type="ECO:0000313" key="1">
    <source>
        <dbReference type="EMBL" id="THF58167.1"/>
    </source>
</evidence>
<reference evidence="1 2" key="1">
    <citation type="submission" date="2019-04" db="EMBL/GenBank/DDBJ databases">
        <title>Mesorhizobium composti sp. nov., isolated from compost.</title>
        <authorList>
            <person name="Lin S.-Y."/>
            <person name="Hameed A."/>
            <person name="Hsieh Y.-T."/>
            <person name="Young C.-C."/>
        </authorList>
    </citation>
    <scope>NUCLEOTIDE SEQUENCE [LARGE SCALE GENOMIC DNA]</scope>
    <source>
        <strain evidence="1 2">CC-YTH430</strain>
    </source>
</reference>
<gene>
    <name evidence="1" type="ORF">E6C48_05990</name>
</gene>
<dbReference type="RefSeq" id="WP_136355093.1">
    <property type="nucleotide sequence ID" value="NZ_SSNY01000003.1"/>
</dbReference>
<accession>A0ABY2QAX7</accession>
<comment type="caution">
    <text evidence="1">The sequence shown here is derived from an EMBL/GenBank/DDBJ whole genome shotgun (WGS) entry which is preliminary data.</text>
</comment>